<dbReference type="STRING" id="1561998.A0A1I7U703"/>
<dbReference type="WBParaSite" id="Csp11.Scaffold629.g15500.t1">
    <property type="protein sequence ID" value="Csp11.Scaffold629.g15500.t1"/>
    <property type="gene ID" value="Csp11.Scaffold629.g15500"/>
</dbReference>
<evidence type="ECO:0000256" key="1">
    <source>
        <dbReference type="SAM" id="Phobius"/>
    </source>
</evidence>
<dbReference type="eggNOG" id="KOG2532">
    <property type="taxonomic scope" value="Eukaryota"/>
</dbReference>
<dbReference type="Proteomes" id="UP000095282">
    <property type="component" value="Unplaced"/>
</dbReference>
<keyword evidence="1" id="KW-0472">Membrane</keyword>
<sequence>MALFTAPALVAFYVTTESNRTEWIPVFLCLRLSMFTANVVSVFVFTDKPADWTEKKDYSEVPIDETKC</sequence>
<reference evidence="3" key="1">
    <citation type="submission" date="2016-11" db="UniProtKB">
        <authorList>
            <consortium name="WormBaseParasite"/>
        </authorList>
    </citation>
    <scope>IDENTIFICATION</scope>
</reference>
<feature type="transmembrane region" description="Helical" evidence="1">
    <location>
        <begin position="23"/>
        <end position="46"/>
    </location>
</feature>
<proteinExistence type="predicted"/>
<keyword evidence="2" id="KW-1185">Reference proteome</keyword>
<protein>
    <submittedName>
        <fullName evidence="3">MFS_1_like domain-containing protein</fullName>
    </submittedName>
</protein>
<accession>A0A1I7U703</accession>
<organism evidence="2 3">
    <name type="scientific">Caenorhabditis tropicalis</name>
    <dbReference type="NCBI Taxonomy" id="1561998"/>
    <lineage>
        <taxon>Eukaryota</taxon>
        <taxon>Metazoa</taxon>
        <taxon>Ecdysozoa</taxon>
        <taxon>Nematoda</taxon>
        <taxon>Chromadorea</taxon>
        <taxon>Rhabditida</taxon>
        <taxon>Rhabditina</taxon>
        <taxon>Rhabditomorpha</taxon>
        <taxon>Rhabditoidea</taxon>
        <taxon>Rhabditidae</taxon>
        <taxon>Peloderinae</taxon>
        <taxon>Caenorhabditis</taxon>
    </lineage>
</organism>
<evidence type="ECO:0000313" key="2">
    <source>
        <dbReference type="Proteomes" id="UP000095282"/>
    </source>
</evidence>
<name>A0A1I7U703_9PELO</name>
<dbReference type="AlphaFoldDB" id="A0A1I7U703"/>
<keyword evidence="1" id="KW-0812">Transmembrane</keyword>
<keyword evidence="1" id="KW-1133">Transmembrane helix</keyword>
<evidence type="ECO:0000313" key="3">
    <source>
        <dbReference type="WBParaSite" id="Csp11.Scaffold629.g15500.t1"/>
    </source>
</evidence>